<sequence length="331" mass="34942">MTTTRSNGGRAPGLGGVEPGARWRTAAPTAAKGRAPAGVVPGFWGRFVCWAAFSPCRVQVVCGNKRQRRRAGSGPRRGRAGCAVENSGTNGGEGPGSGWIGSGVRGRGGGRTAQTVVGQGRGRWRDSRGRPRLPASPAAKSTATCADPHPRRVISGVCTFWSRGSRRRGAGSSPAPRSCPSCGRVIGRGRFRAPGLRRGVRFSRAGRARRVAGCPSRRHSGAVWVVPLSEFSRCETLGVVRCNARTADLPFCAGIRRAAAERPPPDTARWPIARLRPATGRRRPVARPGPCAPLTEATGTRPLAAVGAAVRHRAPIRYGRGPDPARRCCCF</sequence>
<accession>A0A2P8CVE8</accession>
<dbReference type="AlphaFoldDB" id="A0A2P8CVE8"/>
<gene>
    <name evidence="2" type="ORF">CLV63_12820</name>
</gene>
<comment type="caution">
    <text evidence="2">The sequence shown here is derived from an EMBL/GenBank/DDBJ whole genome shotgun (WGS) entry which is preliminary data.</text>
</comment>
<feature type="region of interest" description="Disordered" evidence="1">
    <location>
        <begin position="65"/>
        <end position="148"/>
    </location>
</feature>
<evidence type="ECO:0000313" key="2">
    <source>
        <dbReference type="EMBL" id="PSK88932.1"/>
    </source>
</evidence>
<feature type="compositionally biased region" description="Gly residues" evidence="1">
    <location>
        <begin position="89"/>
        <end position="111"/>
    </location>
</feature>
<keyword evidence="3" id="KW-1185">Reference proteome</keyword>
<protein>
    <submittedName>
        <fullName evidence="2">Uncharacterized protein</fullName>
    </submittedName>
</protein>
<name>A0A2P8CVE8_9ACTN</name>
<evidence type="ECO:0000256" key="1">
    <source>
        <dbReference type="SAM" id="MobiDB-lite"/>
    </source>
</evidence>
<dbReference type="EMBL" id="PYGA01000028">
    <property type="protein sequence ID" value="PSK88932.1"/>
    <property type="molecule type" value="Genomic_DNA"/>
</dbReference>
<reference evidence="2 3" key="1">
    <citation type="submission" date="2018-03" db="EMBL/GenBank/DDBJ databases">
        <title>Genomic Encyclopedia of Archaeal and Bacterial Type Strains, Phase II (KMG-II): from individual species to whole genera.</title>
        <authorList>
            <person name="Goeker M."/>
        </authorList>
    </citation>
    <scope>NUCLEOTIDE SEQUENCE [LARGE SCALE GENOMIC DNA]</scope>
    <source>
        <strain evidence="2 3">DSM 45312</strain>
    </source>
</reference>
<evidence type="ECO:0000313" key="3">
    <source>
        <dbReference type="Proteomes" id="UP000240542"/>
    </source>
</evidence>
<feature type="region of interest" description="Disordered" evidence="1">
    <location>
        <begin position="1"/>
        <end position="21"/>
    </location>
</feature>
<dbReference type="Proteomes" id="UP000240542">
    <property type="component" value="Unassembled WGS sequence"/>
</dbReference>
<proteinExistence type="predicted"/>
<organism evidence="2 3">
    <name type="scientific">Murinocardiopsis flavida</name>
    <dbReference type="NCBI Taxonomy" id="645275"/>
    <lineage>
        <taxon>Bacteria</taxon>
        <taxon>Bacillati</taxon>
        <taxon>Actinomycetota</taxon>
        <taxon>Actinomycetes</taxon>
        <taxon>Streptosporangiales</taxon>
        <taxon>Nocardiopsidaceae</taxon>
        <taxon>Murinocardiopsis</taxon>
    </lineage>
</organism>
<feature type="compositionally biased region" description="Basic residues" evidence="1">
    <location>
        <begin position="65"/>
        <end position="79"/>
    </location>
</feature>